<evidence type="ECO:0000313" key="3">
    <source>
        <dbReference type="Proteomes" id="UP000049983"/>
    </source>
</evidence>
<dbReference type="AlphaFoldDB" id="A0A0M7AK59"/>
<evidence type="ECO:0000256" key="1">
    <source>
        <dbReference type="SAM" id="MobiDB-lite"/>
    </source>
</evidence>
<dbReference type="OrthoDB" id="8232984at2"/>
<protein>
    <recommendedName>
        <fullName evidence="4">Cupin domain-containing protein</fullName>
    </recommendedName>
</protein>
<evidence type="ECO:0008006" key="4">
    <source>
        <dbReference type="Google" id="ProtNLM"/>
    </source>
</evidence>
<dbReference type="GeneID" id="97667999"/>
<keyword evidence="3" id="KW-1185">Reference proteome</keyword>
<dbReference type="STRING" id="311410.LA5095_03180"/>
<reference evidence="3" key="1">
    <citation type="submission" date="2015-07" db="EMBL/GenBank/DDBJ databases">
        <authorList>
            <person name="Rodrigo-Torres Lidia"/>
            <person name="Arahal R.David."/>
        </authorList>
    </citation>
    <scope>NUCLEOTIDE SEQUENCE [LARGE SCALE GENOMIC DNA]</scope>
    <source>
        <strain evidence="3">CECT 5096</strain>
    </source>
</reference>
<sequence>MELHLFEDNLSNGQTVAFGNTCSRAIYVTAGEVTVEGNSYGLDEGFVASGPVTLVAGTEGASLWRWDLSDAPPTARPQHTTKKLSGEVPAQLARAGNFLRLDSVTFPPSGTALLHTHQGPGIRCLREGGIRIDTGGKSTSFGPGGAWFESGPLPVFAQADHAIQSRFIRAMILPDELRGKSSIHYENEEDRTKPKSQSYRNFGETGLLL</sequence>
<dbReference type="RefSeq" id="WP_055116495.1">
    <property type="nucleotide sequence ID" value="NZ_CANKXR010000009.1"/>
</dbReference>
<feature type="region of interest" description="Disordered" evidence="1">
    <location>
        <begin position="184"/>
        <end position="209"/>
    </location>
</feature>
<dbReference type="EMBL" id="CXWC01000001">
    <property type="protein sequence ID" value="CTQ64852.1"/>
    <property type="molecule type" value="Genomic_DNA"/>
</dbReference>
<dbReference type="Proteomes" id="UP000049983">
    <property type="component" value="Unassembled WGS sequence"/>
</dbReference>
<organism evidence="2 3">
    <name type="scientific">Roseibium album</name>
    <dbReference type="NCBI Taxonomy" id="311410"/>
    <lineage>
        <taxon>Bacteria</taxon>
        <taxon>Pseudomonadati</taxon>
        <taxon>Pseudomonadota</taxon>
        <taxon>Alphaproteobacteria</taxon>
        <taxon>Hyphomicrobiales</taxon>
        <taxon>Stappiaceae</taxon>
        <taxon>Roseibium</taxon>
    </lineage>
</organism>
<gene>
    <name evidence="2" type="ORF">LA5096_00547</name>
</gene>
<name>A0A0M7AK59_9HYPH</name>
<feature type="compositionally biased region" description="Basic and acidic residues" evidence="1">
    <location>
        <begin position="184"/>
        <end position="193"/>
    </location>
</feature>
<accession>A0A0M7AK59</accession>
<dbReference type="InterPro" id="IPR011051">
    <property type="entry name" value="RmlC_Cupin_sf"/>
</dbReference>
<proteinExistence type="predicted"/>
<evidence type="ECO:0000313" key="2">
    <source>
        <dbReference type="EMBL" id="CTQ64852.1"/>
    </source>
</evidence>
<dbReference type="SUPFAM" id="SSF51182">
    <property type="entry name" value="RmlC-like cupins"/>
    <property type="match status" value="1"/>
</dbReference>